<sequence>MQPPPGEFQGYKEWYYDDPEEDNREAVGVEGAALVLAAAATTTLPPADIQAAPKVNQGSAPEPNLKQKVRPCTRLATKNQKPVLNEGIITAAEVAKGSVSQPELSAHVKKAVAAAAIGWSKAEERVEGLVLL</sequence>
<protein>
    <submittedName>
        <fullName evidence="1">Uncharacterized protein</fullName>
    </submittedName>
</protein>
<dbReference type="EMBL" id="JAYWIO010000001">
    <property type="protein sequence ID" value="KAK7289622.1"/>
    <property type="molecule type" value="Genomic_DNA"/>
</dbReference>
<organism evidence="1 2">
    <name type="scientific">Crotalaria pallida</name>
    <name type="common">Smooth rattlebox</name>
    <name type="synonym">Crotalaria striata</name>
    <dbReference type="NCBI Taxonomy" id="3830"/>
    <lineage>
        <taxon>Eukaryota</taxon>
        <taxon>Viridiplantae</taxon>
        <taxon>Streptophyta</taxon>
        <taxon>Embryophyta</taxon>
        <taxon>Tracheophyta</taxon>
        <taxon>Spermatophyta</taxon>
        <taxon>Magnoliopsida</taxon>
        <taxon>eudicotyledons</taxon>
        <taxon>Gunneridae</taxon>
        <taxon>Pentapetalae</taxon>
        <taxon>rosids</taxon>
        <taxon>fabids</taxon>
        <taxon>Fabales</taxon>
        <taxon>Fabaceae</taxon>
        <taxon>Papilionoideae</taxon>
        <taxon>50 kb inversion clade</taxon>
        <taxon>genistoids sensu lato</taxon>
        <taxon>core genistoids</taxon>
        <taxon>Crotalarieae</taxon>
        <taxon>Crotalaria</taxon>
    </lineage>
</organism>
<dbReference type="Proteomes" id="UP001372338">
    <property type="component" value="Unassembled WGS sequence"/>
</dbReference>
<proteinExistence type="predicted"/>
<evidence type="ECO:0000313" key="2">
    <source>
        <dbReference type="Proteomes" id="UP001372338"/>
    </source>
</evidence>
<evidence type="ECO:0000313" key="1">
    <source>
        <dbReference type="EMBL" id="KAK7289622.1"/>
    </source>
</evidence>
<dbReference type="AlphaFoldDB" id="A0AAN9P9F2"/>
<accession>A0AAN9P9F2</accession>
<name>A0AAN9P9F2_CROPI</name>
<keyword evidence="2" id="KW-1185">Reference proteome</keyword>
<reference evidence="1 2" key="1">
    <citation type="submission" date="2024-01" db="EMBL/GenBank/DDBJ databases">
        <title>The genomes of 5 underutilized Papilionoideae crops provide insights into root nodulation and disease resistanc.</title>
        <authorList>
            <person name="Yuan L."/>
        </authorList>
    </citation>
    <scope>NUCLEOTIDE SEQUENCE [LARGE SCALE GENOMIC DNA]</scope>
    <source>
        <strain evidence="1">ZHUSHIDOU_FW_LH</strain>
        <tissue evidence="1">Leaf</tissue>
    </source>
</reference>
<comment type="caution">
    <text evidence="1">The sequence shown here is derived from an EMBL/GenBank/DDBJ whole genome shotgun (WGS) entry which is preliminary data.</text>
</comment>
<gene>
    <name evidence="1" type="ORF">RIF29_03408</name>
</gene>